<feature type="compositionally biased region" description="Low complexity" evidence="1">
    <location>
        <begin position="242"/>
        <end position="259"/>
    </location>
</feature>
<keyword evidence="4" id="KW-1185">Reference proteome</keyword>
<dbReference type="Gene3D" id="2.60.40.10">
    <property type="entry name" value="Immunoglobulins"/>
    <property type="match status" value="1"/>
</dbReference>
<organism evidence="3 4">
    <name type="scientific">Oricola thermophila</name>
    <dbReference type="NCBI Taxonomy" id="2742145"/>
    <lineage>
        <taxon>Bacteria</taxon>
        <taxon>Pseudomonadati</taxon>
        <taxon>Pseudomonadota</taxon>
        <taxon>Alphaproteobacteria</taxon>
        <taxon>Hyphomicrobiales</taxon>
        <taxon>Ahrensiaceae</taxon>
        <taxon>Oricola</taxon>
    </lineage>
</organism>
<accession>A0A6N1VC67</accession>
<dbReference type="Gene3D" id="3.10.350.10">
    <property type="entry name" value="LysM domain"/>
    <property type="match status" value="1"/>
</dbReference>
<dbReference type="Pfam" id="PF01476">
    <property type="entry name" value="LysM"/>
    <property type="match status" value="1"/>
</dbReference>
<dbReference type="KEGG" id="orm:HTY61_08260"/>
<reference evidence="3 4" key="1">
    <citation type="submission" date="2020-06" db="EMBL/GenBank/DDBJ databases">
        <title>Oricola thermophila sp. nov. isolated from a tidal sediments.</title>
        <authorList>
            <person name="Kwon K.K."/>
            <person name="Yang S.-H."/>
            <person name="Park M.-J."/>
        </authorList>
    </citation>
    <scope>NUCLEOTIDE SEQUENCE [LARGE SCALE GENOMIC DNA]</scope>
    <source>
        <strain evidence="3 4">MEBiC13590</strain>
    </source>
</reference>
<dbReference type="InterPro" id="IPR052196">
    <property type="entry name" value="Bact_Kbp"/>
</dbReference>
<name>A0A6N1VC67_9HYPH</name>
<dbReference type="InterPro" id="IPR036779">
    <property type="entry name" value="LysM_dom_sf"/>
</dbReference>
<dbReference type="EMBL" id="CP054836">
    <property type="protein sequence ID" value="QKV18444.1"/>
    <property type="molecule type" value="Genomic_DNA"/>
</dbReference>
<dbReference type="PROSITE" id="PS51782">
    <property type="entry name" value="LYSM"/>
    <property type="match status" value="1"/>
</dbReference>
<dbReference type="PANTHER" id="PTHR34700">
    <property type="entry name" value="POTASSIUM BINDING PROTEIN KBP"/>
    <property type="match status" value="1"/>
</dbReference>
<dbReference type="SUPFAM" id="SSF54106">
    <property type="entry name" value="LysM domain"/>
    <property type="match status" value="1"/>
</dbReference>
<dbReference type="Proteomes" id="UP000509367">
    <property type="component" value="Chromosome"/>
</dbReference>
<evidence type="ECO:0000313" key="3">
    <source>
        <dbReference type="EMBL" id="QKV18444.1"/>
    </source>
</evidence>
<sequence length="475" mass="48849">MKNNTIAALAFGALLVIVALLSTPFVSDRINGMFGKDEAPAEQVAEEPSAGASTVEDAPAETGTPDGQSVTETADRPGAAEPAEAATAAGEGAGDDEDADTSMASLPQQDEVAGTDVVVPTFGLLRVEPDGSTVIAGQAGPGARIEVLTGDRMLAGTMAESNGDFVAILEEPLEPGDYEIVLRSTEPDGDVAMSTETAIISVPDKGREGELLALVEQPGEPSRLINTPKPVAPQAETEPGQAAVDAPEAAPDTAAPQDAGSEPDTEMAAAEPQGNGGAATAAPGDIRIDAVEIDGDTVFVAGSARPGAQVRVYANDILLGDTTAGPNGRFLVEVKVDLPVGDYIIRADVINSVTADVVARAAVPFTREAGERVAAVATTPETSPEGGTVEVPLPSAALPDGPPPVPEGVTVTGQLKRTNSSVIIRRGDTLWHISRRIYGEGIRYTTIYLANEQQIKDPDMIWPGQIFTLPDNPDG</sequence>
<dbReference type="AlphaFoldDB" id="A0A6N1VC67"/>
<feature type="domain" description="LysM" evidence="2">
    <location>
        <begin position="420"/>
        <end position="469"/>
    </location>
</feature>
<dbReference type="InterPro" id="IPR018392">
    <property type="entry name" value="LysM"/>
</dbReference>
<feature type="compositionally biased region" description="Low complexity" evidence="1">
    <location>
        <begin position="77"/>
        <end position="90"/>
    </location>
</feature>
<dbReference type="CDD" id="cd00118">
    <property type="entry name" value="LysM"/>
    <property type="match status" value="1"/>
</dbReference>
<dbReference type="SMART" id="SM00257">
    <property type="entry name" value="LysM"/>
    <property type="match status" value="1"/>
</dbReference>
<evidence type="ECO:0000259" key="2">
    <source>
        <dbReference type="PROSITE" id="PS51782"/>
    </source>
</evidence>
<dbReference type="InterPro" id="IPR013783">
    <property type="entry name" value="Ig-like_fold"/>
</dbReference>
<feature type="region of interest" description="Disordered" evidence="1">
    <location>
        <begin position="216"/>
        <end position="282"/>
    </location>
</feature>
<gene>
    <name evidence="3" type="ORF">HTY61_08260</name>
</gene>
<evidence type="ECO:0000256" key="1">
    <source>
        <dbReference type="SAM" id="MobiDB-lite"/>
    </source>
</evidence>
<dbReference type="PANTHER" id="PTHR34700:SF4">
    <property type="entry name" value="PHAGE-LIKE ELEMENT PBSX PROTEIN XKDP"/>
    <property type="match status" value="1"/>
</dbReference>
<dbReference type="RefSeq" id="WP_175276337.1">
    <property type="nucleotide sequence ID" value="NZ_CP054836.1"/>
</dbReference>
<proteinExistence type="predicted"/>
<protein>
    <submittedName>
        <fullName evidence="3">LysM peptidoglycan-binding domain-containing protein</fullName>
    </submittedName>
</protein>
<evidence type="ECO:0000313" key="4">
    <source>
        <dbReference type="Proteomes" id="UP000509367"/>
    </source>
</evidence>
<feature type="region of interest" description="Disordered" evidence="1">
    <location>
        <begin position="39"/>
        <end position="114"/>
    </location>
</feature>